<dbReference type="Gene3D" id="3.10.310.10">
    <property type="entry name" value="Diaminopimelate Epimerase, Chain A, domain 1"/>
    <property type="match status" value="2"/>
</dbReference>
<evidence type="ECO:0000313" key="4">
    <source>
        <dbReference type="Proteomes" id="UP000239504"/>
    </source>
</evidence>
<accession>A0A2S7K841</accession>
<dbReference type="PIRSF" id="PIRSF016184">
    <property type="entry name" value="PhzC_PhzF"/>
    <property type="match status" value="1"/>
</dbReference>
<dbReference type="NCBIfam" id="TIGR00654">
    <property type="entry name" value="PhzF_family"/>
    <property type="match status" value="1"/>
</dbReference>
<dbReference type="GO" id="GO:0016853">
    <property type="term" value="F:isomerase activity"/>
    <property type="evidence" value="ECO:0007669"/>
    <property type="project" value="TreeGrafter"/>
</dbReference>
<dbReference type="PANTHER" id="PTHR13774:SF32">
    <property type="entry name" value="ANTISENSE-ENHANCING SEQUENCE 1"/>
    <property type="match status" value="1"/>
</dbReference>
<dbReference type="Pfam" id="PF02567">
    <property type="entry name" value="PhzC-PhzF"/>
    <property type="match status" value="1"/>
</dbReference>
<protein>
    <submittedName>
        <fullName evidence="3">Phenazine biosynthesis protein PhzF</fullName>
    </submittedName>
</protein>
<dbReference type="SUPFAM" id="SSF54506">
    <property type="entry name" value="Diaminopimelate epimerase-like"/>
    <property type="match status" value="1"/>
</dbReference>
<proteinExistence type="inferred from homology"/>
<feature type="active site" evidence="2">
    <location>
        <position position="47"/>
    </location>
</feature>
<organism evidence="3 4">
    <name type="scientific">Hyphococcus luteus</name>
    <dbReference type="NCBI Taxonomy" id="2058213"/>
    <lineage>
        <taxon>Bacteria</taxon>
        <taxon>Pseudomonadati</taxon>
        <taxon>Pseudomonadota</taxon>
        <taxon>Alphaproteobacteria</taxon>
        <taxon>Parvularculales</taxon>
        <taxon>Parvularculaceae</taxon>
        <taxon>Hyphococcus</taxon>
    </lineage>
</organism>
<dbReference type="RefSeq" id="WP_104829893.1">
    <property type="nucleotide sequence ID" value="NZ_PJCH01000005.1"/>
</dbReference>
<evidence type="ECO:0000256" key="2">
    <source>
        <dbReference type="PIRSR" id="PIRSR016184-1"/>
    </source>
</evidence>
<keyword evidence="4" id="KW-1185">Reference proteome</keyword>
<comment type="similarity">
    <text evidence="1">Belongs to the PhzF family.</text>
</comment>
<sequence length="295" mass="31167">MTAYDFVTLDVFTDKKFAGNQLAAVMDARGLSTEQMQTITREFNLSETTFVLPPENPDNTARVRIFTLGYEMPFAGHPTVGTAIAVARARGLKGKVRLELNTGVFPVEVDASEEGGFAEFENPNLPAETGAAPGIEDIAAALSLPADAILQGAKAPRLCGAGVDYLYVCAPLEAVRRATPNTAAWAALGLEDVVGVYLYAEGGEAADADYHARMFAPDAGIMEDPATGSAAAGFPGQIVRSQTVPDGVHRWVIEQGFEMGRPSRIRASVAVEGGAVQSVRIGGDAVFMQKGQIFI</sequence>
<evidence type="ECO:0000256" key="1">
    <source>
        <dbReference type="ARBA" id="ARBA00008270"/>
    </source>
</evidence>
<dbReference type="InterPro" id="IPR003719">
    <property type="entry name" value="Phenazine_PhzF-like"/>
</dbReference>
<dbReference type="PANTHER" id="PTHR13774">
    <property type="entry name" value="PHENAZINE BIOSYNTHESIS PROTEIN"/>
    <property type="match status" value="1"/>
</dbReference>
<name>A0A2S7K841_9PROT</name>
<gene>
    <name evidence="3" type="ORF">CW354_10250</name>
</gene>
<dbReference type="EMBL" id="PJCH01000005">
    <property type="protein sequence ID" value="PQA88651.1"/>
    <property type="molecule type" value="Genomic_DNA"/>
</dbReference>
<dbReference type="AlphaFoldDB" id="A0A2S7K841"/>
<dbReference type="Proteomes" id="UP000239504">
    <property type="component" value="Unassembled WGS sequence"/>
</dbReference>
<evidence type="ECO:0000313" key="3">
    <source>
        <dbReference type="EMBL" id="PQA88651.1"/>
    </source>
</evidence>
<comment type="caution">
    <text evidence="3">The sequence shown here is derived from an EMBL/GenBank/DDBJ whole genome shotgun (WGS) entry which is preliminary data.</text>
</comment>
<dbReference type="OrthoDB" id="9788221at2"/>
<reference evidence="3 4" key="1">
    <citation type="submission" date="2017-12" db="EMBL/GenBank/DDBJ databases">
        <authorList>
            <person name="Hurst M.R.H."/>
        </authorList>
    </citation>
    <scope>NUCLEOTIDE SEQUENCE [LARGE SCALE GENOMIC DNA]</scope>
    <source>
        <strain evidence="3 4">SY-3-19</strain>
    </source>
</reference>
<dbReference type="GO" id="GO:0005737">
    <property type="term" value="C:cytoplasm"/>
    <property type="evidence" value="ECO:0007669"/>
    <property type="project" value="TreeGrafter"/>
</dbReference>